<comment type="function">
    <text evidence="2 3">Removes the phosphate from trehalose 6-phosphate to produce free trehalose.</text>
</comment>
<comment type="cofactor">
    <cofactor evidence="3">
        <name>Mg(2+)</name>
        <dbReference type="ChEBI" id="CHEBI:18420"/>
    </cofactor>
</comment>
<keyword evidence="3" id="KW-0460">Magnesium</keyword>
<dbReference type="Gene3D" id="3.40.50.1000">
    <property type="entry name" value="HAD superfamily/HAD-like"/>
    <property type="match status" value="1"/>
</dbReference>
<comment type="similarity">
    <text evidence="3">Belongs to the trehalose phosphatase family.</text>
</comment>
<dbReference type="GO" id="GO:0046872">
    <property type="term" value="F:metal ion binding"/>
    <property type="evidence" value="ECO:0007669"/>
    <property type="project" value="UniProtKB-KW"/>
</dbReference>
<dbReference type="GO" id="GO:0004805">
    <property type="term" value="F:trehalose-phosphatase activity"/>
    <property type="evidence" value="ECO:0007669"/>
    <property type="project" value="UniProtKB-EC"/>
</dbReference>
<dbReference type="EMBL" id="JACCBU010000001">
    <property type="protein sequence ID" value="NYE70089.1"/>
    <property type="molecule type" value="Genomic_DNA"/>
</dbReference>
<reference evidence="4 5" key="1">
    <citation type="submission" date="2020-07" db="EMBL/GenBank/DDBJ databases">
        <title>Sequencing the genomes of 1000 actinobacteria strains.</title>
        <authorList>
            <person name="Klenk H.-P."/>
        </authorList>
    </citation>
    <scope>NUCLEOTIDE SEQUENCE [LARGE SCALE GENOMIC DNA]</scope>
    <source>
        <strain evidence="4 5">DSM 22083</strain>
    </source>
</reference>
<evidence type="ECO:0000313" key="4">
    <source>
        <dbReference type="EMBL" id="NYE70089.1"/>
    </source>
</evidence>
<dbReference type="InterPro" id="IPR036412">
    <property type="entry name" value="HAD-like_sf"/>
</dbReference>
<evidence type="ECO:0000256" key="3">
    <source>
        <dbReference type="RuleBase" id="RU361117"/>
    </source>
</evidence>
<dbReference type="NCBIfam" id="TIGR00685">
    <property type="entry name" value="T6PP"/>
    <property type="match status" value="1"/>
</dbReference>
<evidence type="ECO:0000256" key="2">
    <source>
        <dbReference type="ARBA" id="ARBA00024179"/>
    </source>
</evidence>
<dbReference type="EC" id="3.1.3.12" evidence="3"/>
<gene>
    <name evidence="4" type="ORF">BKA15_001418</name>
</gene>
<dbReference type="AlphaFoldDB" id="A0A7Y9I4I0"/>
<dbReference type="UniPathway" id="UPA00299"/>
<comment type="pathway">
    <text evidence="3">Glycan biosynthesis; trehalose biosynthesis.</text>
</comment>
<keyword evidence="1 3" id="KW-0378">Hydrolase</keyword>
<keyword evidence="5" id="KW-1185">Reference proteome</keyword>
<dbReference type="InterPro" id="IPR023214">
    <property type="entry name" value="HAD_sf"/>
</dbReference>
<dbReference type="PANTHER" id="PTHR43768:SF3">
    <property type="entry name" value="TREHALOSE 6-PHOSPHATE PHOSPHATASE"/>
    <property type="match status" value="1"/>
</dbReference>
<name>A0A7Y9I4I0_9ACTN</name>
<comment type="catalytic activity">
    <reaction evidence="3">
        <text>alpha,alpha-trehalose 6-phosphate + H2O = alpha,alpha-trehalose + phosphate</text>
        <dbReference type="Rhea" id="RHEA:23420"/>
        <dbReference type="ChEBI" id="CHEBI:15377"/>
        <dbReference type="ChEBI" id="CHEBI:16551"/>
        <dbReference type="ChEBI" id="CHEBI:43474"/>
        <dbReference type="ChEBI" id="CHEBI:58429"/>
        <dbReference type="EC" id="3.1.3.12"/>
    </reaction>
</comment>
<organism evidence="4 5">
    <name type="scientific">Microlunatus parietis</name>
    <dbReference type="NCBI Taxonomy" id="682979"/>
    <lineage>
        <taxon>Bacteria</taxon>
        <taxon>Bacillati</taxon>
        <taxon>Actinomycetota</taxon>
        <taxon>Actinomycetes</taxon>
        <taxon>Propionibacteriales</taxon>
        <taxon>Propionibacteriaceae</taxon>
        <taxon>Microlunatus</taxon>
    </lineage>
</organism>
<comment type="caution">
    <text evidence="4">The sequence shown here is derived from an EMBL/GenBank/DDBJ whole genome shotgun (WGS) entry which is preliminary data.</text>
</comment>
<proteinExistence type="inferred from homology"/>
<dbReference type="RefSeq" id="WP_218871109.1">
    <property type="nucleotide sequence ID" value="NZ_JACCBU010000001.1"/>
</dbReference>
<dbReference type="InterPro" id="IPR044651">
    <property type="entry name" value="OTSB-like"/>
</dbReference>
<dbReference type="Gene3D" id="3.30.70.1020">
    <property type="entry name" value="Trehalose-6-phosphate phosphatase related protein, domain 2"/>
    <property type="match status" value="1"/>
</dbReference>
<protein>
    <recommendedName>
        <fullName evidence="3">Trehalose 6-phosphate phosphatase</fullName>
        <ecNumber evidence="3">3.1.3.12</ecNumber>
    </recommendedName>
</protein>
<dbReference type="PANTHER" id="PTHR43768">
    <property type="entry name" value="TREHALOSE 6-PHOSPHATE PHOSPHATASE"/>
    <property type="match status" value="1"/>
</dbReference>
<dbReference type="SUPFAM" id="SSF56784">
    <property type="entry name" value="HAD-like"/>
    <property type="match status" value="1"/>
</dbReference>
<keyword evidence="3" id="KW-0479">Metal-binding</keyword>
<dbReference type="Proteomes" id="UP000569914">
    <property type="component" value="Unassembled WGS sequence"/>
</dbReference>
<evidence type="ECO:0000313" key="5">
    <source>
        <dbReference type="Proteomes" id="UP000569914"/>
    </source>
</evidence>
<evidence type="ECO:0000256" key="1">
    <source>
        <dbReference type="ARBA" id="ARBA00022801"/>
    </source>
</evidence>
<dbReference type="GO" id="GO:0005992">
    <property type="term" value="P:trehalose biosynthetic process"/>
    <property type="evidence" value="ECO:0007669"/>
    <property type="project" value="UniProtKB-UniPathway"/>
</dbReference>
<accession>A0A7Y9I4I0</accession>
<dbReference type="Pfam" id="PF02358">
    <property type="entry name" value="Trehalose_PPase"/>
    <property type="match status" value="1"/>
</dbReference>
<sequence length="279" mass="29850">MSAAGAVPDPGIDAMRAIMQWPDKTMIAVDFDGTLAPIVDDPDRAFGDPRAIAALGRLGGLGLTIAVITGRPARTVVRLGRFTSVPGLRNMIVLGQYGVERWDAATGEFSIPPEPDGIDALTAEVDQLLASLDLSDARLEHKGRAIGVHTRELANPRAAFETLLPRLNDLAERHRWAIEPGKNVIEIRAPGMDKGVALRSLIEETGVRQVIFAGDDLGDLPAFRMVQNLRAEGFPGLLVCSASHEEDALTEISDLIVSGPDGVAEWLGRLADSLAARRS</sequence>
<dbReference type="InterPro" id="IPR003337">
    <property type="entry name" value="Trehalose_PPase"/>
</dbReference>